<dbReference type="CDD" id="cd04607">
    <property type="entry name" value="CBS_pair_NTP_transferase_assoc"/>
    <property type="match status" value="1"/>
</dbReference>
<dbReference type="EMBL" id="LR746496">
    <property type="protein sequence ID" value="CAA7603189.1"/>
    <property type="molecule type" value="Genomic_DNA"/>
</dbReference>
<evidence type="ECO:0000313" key="5">
    <source>
        <dbReference type="Proteomes" id="UP001071230"/>
    </source>
</evidence>
<dbReference type="Pfam" id="PF00483">
    <property type="entry name" value="NTP_transferase"/>
    <property type="match status" value="1"/>
</dbReference>
<organism evidence="3">
    <name type="scientific">Acididesulfobacillus acetoxydans</name>
    <dbReference type="NCBI Taxonomy" id="1561005"/>
    <lineage>
        <taxon>Bacteria</taxon>
        <taxon>Bacillati</taxon>
        <taxon>Bacillota</taxon>
        <taxon>Clostridia</taxon>
        <taxon>Eubacteriales</taxon>
        <taxon>Peptococcaceae</taxon>
        <taxon>Acididesulfobacillus</taxon>
    </lineage>
</organism>
<dbReference type="EC" id="2.7.7.-" evidence="3"/>
<dbReference type="InterPro" id="IPR029044">
    <property type="entry name" value="Nucleotide-diphossugar_trans"/>
</dbReference>
<evidence type="ECO:0000256" key="1">
    <source>
        <dbReference type="PROSITE-ProRule" id="PRU00703"/>
    </source>
</evidence>
<dbReference type="KEGG" id="aacx:DEACI_4012"/>
<dbReference type="InterPro" id="IPR046342">
    <property type="entry name" value="CBS_dom_sf"/>
</dbReference>
<proteinExistence type="predicted"/>
<name>A0A8S0WA67_9FIRM</name>
<dbReference type="RefSeq" id="WP_240986918.1">
    <property type="nucleotide sequence ID" value="NZ_CDGJ01000060.1"/>
</dbReference>
<dbReference type="InterPro" id="IPR050486">
    <property type="entry name" value="Mannose-1P_guanyltransferase"/>
</dbReference>
<dbReference type="InterPro" id="IPR005835">
    <property type="entry name" value="NTP_transferase_dom"/>
</dbReference>
<dbReference type="Proteomes" id="UP001071230">
    <property type="component" value="Unassembled WGS sequence"/>
</dbReference>
<sequence length="356" mass="40376">MQNWREVLIAPDTPILKAIEIIDKGAAKIALVADKEKSLLGTVTDGDIRRGILNGIAMDDAVSRVMNPHPFTARSEERQETILAIMKLKRLQQIPILDQSGHITGIELLENLVQGDIRDNWVVVMVGGLGTRLHPLTQNYPKPLLKVGSKPLLETILENFMEYGFRRFYFSVNYKSELIEEYFGDGSRWGVDIRYVSESRRLGTAGALSLLPEKPRLPLVVMNGDLLTKVNFAQLVGFHRSHNAQATMCVREYDFQVPYGVVVVDGHKLTGIKEKPVQHFFVNAGIYVLEPEVLELIPPNEFFDMPTLFNKLIELQCETTVFPLREYWIDIGRMDDYERANLEYDEIFSPAGLADV</sequence>
<protein>
    <submittedName>
        <fullName evidence="4">Mannose-1-phosphate guanyltransferase</fullName>
    </submittedName>
    <submittedName>
        <fullName evidence="3">Nucleotidyl transferase domain protein</fullName>
        <ecNumber evidence="3">2.7.7.-</ecNumber>
    </submittedName>
</protein>
<dbReference type="EMBL" id="CDGJ01000060">
    <property type="protein sequence ID" value="CEJ07583.1"/>
    <property type="molecule type" value="Genomic_DNA"/>
</dbReference>
<accession>A0A8S0WA67</accession>
<dbReference type="PROSITE" id="PS51371">
    <property type="entry name" value="CBS"/>
    <property type="match status" value="1"/>
</dbReference>
<feature type="domain" description="CBS" evidence="2">
    <location>
        <begin position="1"/>
        <end position="58"/>
    </location>
</feature>
<dbReference type="Proteomes" id="UP000836597">
    <property type="component" value="Chromosome"/>
</dbReference>
<dbReference type="Pfam" id="PF00571">
    <property type="entry name" value="CBS"/>
    <property type="match status" value="2"/>
</dbReference>
<reference evidence="3" key="2">
    <citation type="submission" date="2020-01" db="EMBL/GenBank/DDBJ databases">
        <authorList>
            <person name="Hornung B."/>
        </authorList>
    </citation>
    <scope>NUCLEOTIDE SEQUENCE</scope>
    <source>
        <strain evidence="3">PacBioINE</strain>
    </source>
</reference>
<keyword evidence="3" id="KW-0808">Transferase</keyword>
<dbReference type="CDD" id="cd06426">
    <property type="entry name" value="NTP_transferase_like_2"/>
    <property type="match status" value="1"/>
</dbReference>
<evidence type="ECO:0000259" key="2">
    <source>
        <dbReference type="PROSITE" id="PS51371"/>
    </source>
</evidence>
<keyword evidence="1" id="KW-0129">CBS domain</keyword>
<reference evidence="4" key="1">
    <citation type="submission" date="2014-11" db="EMBL/GenBank/DDBJ databases">
        <authorList>
            <person name="Hornung B.V."/>
        </authorList>
    </citation>
    <scope>NUCLEOTIDE SEQUENCE</scope>
    <source>
        <strain evidence="4">INE</strain>
    </source>
</reference>
<dbReference type="Gene3D" id="3.10.580.10">
    <property type="entry name" value="CBS-domain"/>
    <property type="match status" value="1"/>
</dbReference>
<dbReference type="GO" id="GO:0016779">
    <property type="term" value="F:nucleotidyltransferase activity"/>
    <property type="evidence" value="ECO:0007669"/>
    <property type="project" value="UniProtKB-KW"/>
</dbReference>
<dbReference type="SUPFAM" id="SSF54631">
    <property type="entry name" value="CBS-domain pair"/>
    <property type="match status" value="1"/>
</dbReference>
<keyword evidence="3" id="KW-0548">Nucleotidyltransferase</keyword>
<keyword evidence="5" id="KW-1185">Reference proteome</keyword>
<dbReference type="AlphaFoldDB" id="A0A8S0WA67"/>
<evidence type="ECO:0000313" key="3">
    <source>
        <dbReference type="EMBL" id="CAA7603189.1"/>
    </source>
</evidence>
<dbReference type="Gene3D" id="3.90.550.10">
    <property type="entry name" value="Spore Coat Polysaccharide Biosynthesis Protein SpsA, Chain A"/>
    <property type="match status" value="1"/>
</dbReference>
<dbReference type="SUPFAM" id="SSF53448">
    <property type="entry name" value="Nucleotide-diphospho-sugar transferases"/>
    <property type="match status" value="1"/>
</dbReference>
<dbReference type="InterPro" id="IPR000644">
    <property type="entry name" value="CBS_dom"/>
</dbReference>
<evidence type="ECO:0000313" key="4">
    <source>
        <dbReference type="EMBL" id="CEJ07583.1"/>
    </source>
</evidence>
<dbReference type="PANTHER" id="PTHR22572">
    <property type="entry name" value="SUGAR-1-PHOSPHATE GUANYL TRANSFERASE"/>
    <property type="match status" value="1"/>
</dbReference>
<gene>
    <name evidence="4" type="ORF">DEACI_2049</name>
    <name evidence="3" type="ORF">DEACI_4012</name>
</gene>